<gene>
    <name evidence="2" type="ORF">B7O87_05995</name>
</gene>
<evidence type="ECO:0000313" key="3">
    <source>
        <dbReference type="Proteomes" id="UP000192997"/>
    </source>
</evidence>
<dbReference type="EMBL" id="NBYN01000029">
    <property type="protein sequence ID" value="OSO93008.1"/>
    <property type="molecule type" value="Genomic_DNA"/>
</dbReference>
<dbReference type="PANTHER" id="PTHR39176:SF1">
    <property type="entry name" value="PERIPLASMIC PROTEIN"/>
    <property type="match status" value="1"/>
</dbReference>
<dbReference type="AlphaFoldDB" id="A0A1X4G8M1"/>
<organism evidence="2 3">
    <name type="scientific">Cylindrospermopsis raciborskii CENA303</name>
    <dbReference type="NCBI Taxonomy" id="1170769"/>
    <lineage>
        <taxon>Bacteria</taxon>
        <taxon>Bacillati</taxon>
        <taxon>Cyanobacteriota</taxon>
        <taxon>Cyanophyceae</taxon>
        <taxon>Nostocales</taxon>
        <taxon>Aphanizomenonaceae</taxon>
        <taxon>Cylindrospermopsis</taxon>
    </lineage>
</organism>
<dbReference type="Proteomes" id="UP000192997">
    <property type="component" value="Unassembled WGS sequence"/>
</dbReference>
<evidence type="ECO:0000259" key="1">
    <source>
        <dbReference type="Pfam" id="PF07007"/>
    </source>
</evidence>
<dbReference type="Pfam" id="PF07007">
    <property type="entry name" value="LprI"/>
    <property type="match status" value="1"/>
</dbReference>
<dbReference type="InterPro" id="IPR009739">
    <property type="entry name" value="LprI-like_N"/>
</dbReference>
<name>A0A1X4G8M1_9CYAN</name>
<sequence>MKNSSSYLIPFMTLVLVTPGILIVTGTSAIAQFSDCQKAVTQAQLNQCAAINAKTADQKLNDAYKKALAIYKGKPQAKLLVAAEEAWIKYRDASCAFSRSRVEGGSIMPMVYLNCLERLTKERTQELARYQKEGSF</sequence>
<feature type="domain" description="Lysozyme inhibitor LprI-like N-terminal" evidence="1">
    <location>
        <begin position="37"/>
        <end position="127"/>
    </location>
</feature>
<reference evidence="3" key="1">
    <citation type="submission" date="2017-04" db="EMBL/GenBank/DDBJ databases">
        <authorList>
            <person name="Abreu V.A."/>
            <person name="Popin R.V."/>
            <person name="Rigonato J."/>
            <person name="Andreote A.P."/>
            <person name="Schaker P.C."/>
            <person name="Hoff-Risseti C."/>
            <person name="Alvarenga D.O."/>
            <person name="Varani A.M."/>
            <person name="Fiore M.F."/>
        </authorList>
    </citation>
    <scope>NUCLEOTIDE SEQUENCE [LARGE SCALE GENOMIC DNA]</scope>
    <source>
        <strain evidence="3">CENA303</strain>
    </source>
</reference>
<accession>A0A1X4G8M1</accession>
<dbReference type="Gene3D" id="1.20.1270.180">
    <property type="match status" value="1"/>
</dbReference>
<evidence type="ECO:0000313" key="2">
    <source>
        <dbReference type="EMBL" id="OSO93008.1"/>
    </source>
</evidence>
<comment type="caution">
    <text evidence="2">The sequence shown here is derived from an EMBL/GenBank/DDBJ whole genome shotgun (WGS) entry which is preliminary data.</text>
</comment>
<protein>
    <recommendedName>
        <fullName evidence="1">Lysozyme inhibitor LprI-like N-terminal domain-containing protein</fullName>
    </recommendedName>
</protein>
<proteinExistence type="predicted"/>
<dbReference type="PANTHER" id="PTHR39176">
    <property type="entry name" value="PERIPLASMIC PROTEIN-RELATED"/>
    <property type="match status" value="1"/>
</dbReference>
<dbReference type="RefSeq" id="WP_009343427.1">
    <property type="nucleotide sequence ID" value="NZ_NBYN01000029.1"/>
</dbReference>